<evidence type="ECO:0000313" key="1">
    <source>
        <dbReference type="EMBL" id="VVQ15503.1"/>
    </source>
</evidence>
<dbReference type="Proteomes" id="UP000381378">
    <property type="component" value="Unassembled WGS sequence"/>
</dbReference>
<dbReference type="InterPro" id="IPR036390">
    <property type="entry name" value="WH_DNA-bd_sf"/>
</dbReference>
<proteinExistence type="predicted"/>
<name>A0A5E7UWQ4_PSEFL</name>
<dbReference type="RefSeq" id="WP_150787198.1">
    <property type="nucleotide sequence ID" value="NZ_CABVJF010000017.1"/>
</dbReference>
<dbReference type="OrthoDB" id="8446812at2"/>
<gene>
    <name evidence="1" type="ORF">PS928_04270</name>
</gene>
<dbReference type="SUPFAM" id="SSF46785">
    <property type="entry name" value="Winged helix' DNA-binding domain"/>
    <property type="match status" value="1"/>
</dbReference>
<protein>
    <submittedName>
        <fullName evidence="1">Uncharacterized protein</fullName>
    </submittedName>
</protein>
<evidence type="ECO:0000313" key="2">
    <source>
        <dbReference type="Proteomes" id="UP000381378"/>
    </source>
</evidence>
<accession>A0A5E7UWQ4</accession>
<reference evidence="1 2" key="1">
    <citation type="submission" date="2019-09" db="EMBL/GenBank/DDBJ databases">
        <authorList>
            <person name="Chandra G."/>
            <person name="Truman W A."/>
        </authorList>
    </citation>
    <scope>NUCLEOTIDE SEQUENCE [LARGE SCALE GENOMIC DNA]</scope>
    <source>
        <strain evidence="1">PS928</strain>
    </source>
</reference>
<sequence>MEIDSREIDSLQAEASASSHSLKTLSTMLTFFYPIHYQVGMELETRMCQGKLSRQQAAIIWLIESESGADGWVRRRAIERALSSWFESSNSRVSQMLKELSSPPLKLIIQIENPASAREKLIALTEQGKAFFKSMQQAGIDYFSTYFAHLEPEELKWGIRFLQLAFIKECDHRAHESSRTQLPPSLDVSSS</sequence>
<dbReference type="EMBL" id="CABVJF010000017">
    <property type="protein sequence ID" value="VVQ15503.1"/>
    <property type="molecule type" value="Genomic_DNA"/>
</dbReference>
<organism evidence="1 2">
    <name type="scientific">Pseudomonas fluorescens</name>
    <dbReference type="NCBI Taxonomy" id="294"/>
    <lineage>
        <taxon>Bacteria</taxon>
        <taxon>Pseudomonadati</taxon>
        <taxon>Pseudomonadota</taxon>
        <taxon>Gammaproteobacteria</taxon>
        <taxon>Pseudomonadales</taxon>
        <taxon>Pseudomonadaceae</taxon>
        <taxon>Pseudomonas</taxon>
    </lineage>
</organism>
<dbReference type="InterPro" id="IPR036388">
    <property type="entry name" value="WH-like_DNA-bd_sf"/>
</dbReference>
<dbReference type="Gene3D" id="1.10.10.10">
    <property type="entry name" value="Winged helix-like DNA-binding domain superfamily/Winged helix DNA-binding domain"/>
    <property type="match status" value="1"/>
</dbReference>
<dbReference type="AlphaFoldDB" id="A0A5E7UWQ4"/>